<dbReference type="RefSeq" id="WP_259040525.1">
    <property type="nucleotide sequence ID" value="NZ_JANUBL010000011.1"/>
</dbReference>
<feature type="region of interest" description="Disordered" evidence="1">
    <location>
        <begin position="145"/>
        <end position="229"/>
    </location>
</feature>
<reference evidence="2" key="1">
    <citation type="submission" date="2022-08" db="EMBL/GenBank/DDBJ databases">
        <title>Genomic Encyclopedia of Type Strains, Phase V (KMG-V): Genome sequencing to study the core and pangenomes of soil and plant-associated prokaryotes.</title>
        <authorList>
            <person name="Whitman W."/>
        </authorList>
    </citation>
    <scope>NUCLEOTIDE SEQUENCE</scope>
    <source>
        <strain evidence="2">SP3026</strain>
    </source>
</reference>
<sequence>MSSAEEKNESENHSGQGPKEVRVAYFRSQDKKELRRVLKSRDEYKSPSRLLWDHLDRSLLPRIRRGEYRPRKLAAAVARWEAGSSAREHAQLALPDWTAVEEAARVANRDLRRLDETLAWHGSTRGVPFCLLEATAIVRAAAREVATSTRGGPPALFSRQGSSEEVASGWKSSNRNPFGWDTSSRDASSRDASEQDDSQKDNSREDDSNKDDPGDMGGAPPEDDGPSYQVLAKLPGRERAGKPVMLPITVEAKDRLIEKARGRAWDGSDLARGALRKLLSWIQEAPGEASEYVRAGSPLYQPCREGSYSGYQLYIEPETKRELEQTRAFLEKYLRNQVGGGFDRRLNQREILQAAARLAIETSGPRPPLPGQS</sequence>
<accession>A0A9X2VAL6</accession>
<proteinExistence type="predicted"/>
<dbReference type="AlphaFoldDB" id="A0A9X2VAL6"/>
<evidence type="ECO:0000313" key="3">
    <source>
        <dbReference type="Proteomes" id="UP001155144"/>
    </source>
</evidence>
<dbReference type="Proteomes" id="UP001155144">
    <property type="component" value="Unassembled WGS sequence"/>
</dbReference>
<name>A0A9X2VAL6_9BACT</name>
<protein>
    <submittedName>
        <fullName evidence="2">Uncharacterized protein</fullName>
    </submittedName>
</protein>
<feature type="compositionally biased region" description="Basic and acidic residues" evidence="1">
    <location>
        <begin position="1"/>
        <end position="12"/>
    </location>
</feature>
<organism evidence="2 3">
    <name type="scientific">Salinibacter ruber</name>
    <dbReference type="NCBI Taxonomy" id="146919"/>
    <lineage>
        <taxon>Bacteria</taxon>
        <taxon>Pseudomonadati</taxon>
        <taxon>Rhodothermota</taxon>
        <taxon>Rhodothermia</taxon>
        <taxon>Rhodothermales</taxon>
        <taxon>Salinibacteraceae</taxon>
        <taxon>Salinibacter</taxon>
    </lineage>
</organism>
<evidence type="ECO:0000256" key="1">
    <source>
        <dbReference type="SAM" id="MobiDB-lite"/>
    </source>
</evidence>
<comment type="caution">
    <text evidence="2">The sequence shown here is derived from an EMBL/GenBank/DDBJ whole genome shotgun (WGS) entry which is preliminary data.</text>
</comment>
<gene>
    <name evidence="2" type="ORF">GGP45_003222</name>
</gene>
<feature type="compositionally biased region" description="Basic and acidic residues" evidence="1">
    <location>
        <begin position="183"/>
        <end position="213"/>
    </location>
</feature>
<feature type="compositionally biased region" description="Polar residues" evidence="1">
    <location>
        <begin position="159"/>
        <end position="176"/>
    </location>
</feature>
<evidence type="ECO:0000313" key="2">
    <source>
        <dbReference type="EMBL" id="MCS4122854.1"/>
    </source>
</evidence>
<feature type="region of interest" description="Disordered" evidence="1">
    <location>
        <begin position="1"/>
        <end position="23"/>
    </location>
</feature>
<dbReference type="EMBL" id="JANUBL010000011">
    <property type="protein sequence ID" value="MCS4122854.1"/>
    <property type="molecule type" value="Genomic_DNA"/>
</dbReference>